<sequence>MTGKEFTSTIEKNLFPAVPLVNYSKIPVFPWKNKDFWIKNIKELEVLESIYKREVNGEIKGGSLTGMSLICGKDSGIIVIDIDCNHSNINGYDSFNDFIKDFPTEQKDIITNTFKVITPRGGTHLYFNYREGLKSRANYIPGVDIRTDGGLIVVPDSKVKIDDEVRGYKALKQTIQDIPQVLFEKLIELDKVQQRNINAISDKSFDGATIMSKSKYYRPVNEGDRDTTLISWLGSMIKNNPNMRTKEALLPHTITYNRSWFIPPLSNEEVEKKVDSILKYAFPPYCDSKGNIDNWSLVQHIIKEQPSYTKGNLWYLYNAKKGFYDYMELREVQRMFFKYAINNKDKTVTRSKNFAELLMLNSEDARNIHDEKRYINCLNGVIDIETGQLLPHNPKYKLEIQFQANYIEDWKDQFNNSEFKKFLESTLDEGSIITLQESWGLMLSPHSREVQQCFIYKGEGSNGKSAAFDIQEALINDNRYICTIGLGDFGEPFVISMAEGKHINSVRDDELSGKTVHKFFKSMCCGEPVLVNRKNKDLVRMGFNMTMFFGLNRMPSAADKSTGFFRRPVIIPFNVSFGTEKEVSERVRDKVKDTGISDRIIANELDIVFMWSYEGLQRVKANKWKVTTSEVSEQEMEEYRQEVDSAYSFFKSKIEISSTKGTRILKDDVYKCYLNWCYLNEITPMNKVQFGRQFKSFGVKDKVSNSLRYWLDIEIIDFEEVNDNINPFEGGKL</sequence>
<dbReference type="InterPro" id="IPR027417">
    <property type="entry name" value="P-loop_NTPase"/>
</dbReference>
<dbReference type="SMART" id="SM00885">
    <property type="entry name" value="D5_N"/>
    <property type="match status" value="1"/>
</dbReference>
<dbReference type="AlphaFoldDB" id="A0A1L5F2S8"/>
<accession>A0A1L5F2S8</accession>
<dbReference type="NCBIfam" id="TIGR01613">
    <property type="entry name" value="primase_Cterm"/>
    <property type="match status" value="1"/>
</dbReference>
<dbReference type="RefSeq" id="WP_073537026.1">
    <property type="nucleotide sequence ID" value="NZ_CP018335.1"/>
</dbReference>
<dbReference type="CDD" id="cd04859">
    <property type="entry name" value="Prim_Pol"/>
    <property type="match status" value="1"/>
</dbReference>
<dbReference type="GO" id="GO:0016787">
    <property type="term" value="F:hydrolase activity"/>
    <property type="evidence" value="ECO:0007669"/>
    <property type="project" value="UniProtKB-KW"/>
</dbReference>
<dbReference type="SMART" id="SM00943">
    <property type="entry name" value="Prim-Pol"/>
    <property type="match status" value="1"/>
</dbReference>
<name>A0A1L5F2S8_CLOKL</name>
<dbReference type="Gene3D" id="3.40.50.300">
    <property type="entry name" value="P-loop containing nucleotide triphosphate hydrolases"/>
    <property type="match status" value="1"/>
</dbReference>
<evidence type="ECO:0000313" key="5">
    <source>
        <dbReference type="Proteomes" id="UP000184604"/>
    </source>
</evidence>
<dbReference type="InterPro" id="IPR014818">
    <property type="entry name" value="Phage/plasmid_primase_P4_C"/>
</dbReference>
<dbReference type="Proteomes" id="UP000184604">
    <property type="component" value="Chromosome"/>
</dbReference>
<evidence type="ECO:0000313" key="4">
    <source>
        <dbReference type="EMBL" id="APM37306.1"/>
    </source>
</evidence>
<dbReference type="PANTHER" id="PTHR35372">
    <property type="entry name" value="ATP BINDING PROTEIN-RELATED"/>
    <property type="match status" value="1"/>
</dbReference>
<feature type="domain" description="Bacteriophage/plasmid primase P4 C-terminal" evidence="2">
    <location>
        <begin position="298"/>
        <end position="428"/>
    </location>
</feature>
<dbReference type="EMBL" id="CP018335">
    <property type="protein sequence ID" value="APM37306.1"/>
    <property type="molecule type" value="Genomic_DNA"/>
</dbReference>
<gene>
    <name evidence="4" type="ORF">BS101_00265</name>
</gene>
<evidence type="ECO:0000259" key="3">
    <source>
        <dbReference type="SMART" id="SM00943"/>
    </source>
</evidence>
<dbReference type="InterPro" id="IPR045455">
    <property type="entry name" value="NrS-1_pol-like_helicase"/>
</dbReference>
<keyword evidence="1" id="KW-0378">Hydrolase</keyword>
<reference evidence="4 5" key="1">
    <citation type="submission" date="2016-12" db="EMBL/GenBank/DDBJ databases">
        <title>Complete genome sequence of Clostridium kluyveri JZZ isolated from the pit mud of a Chinese flavor liquor-making factory.</title>
        <authorList>
            <person name="Wang Y."/>
        </authorList>
    </citation>
    <scope>NUCLEOTIDE SEQUENCE [LARGE SCALE GENOMIC DNA]</scope>
    <source>
        <strain evidence="4 5">JZZ</strain>
    </source>
</reference>
<dbReference type="SUPFAM" id="SSF56747">
    <property type="entry name" value="Prim-pol domain"/>
    <property type="match status" value="1"/>
</dbReference>
<proteinExistence type="predicted"/>
<dbReference type="InterPro" id="IPR051620">
    <property type="entry name" value="ORF904-like_C"/>
</dbReference>
<protein>
    <submittedName>
        <fullName evidence="4">DNA primase</fullName>
    </submittedName>
</protein>
<feature type="domain" description="DNA primase/polymerase bifunctional N-terminal" evidence="3">
    <location>
        <begin position="6"/>
        <end position="182"/>
    </location>
</feature>
<evidence type="ECO:0000259" key="2">
    <source>
        <dbReference type="SMART" id="SM00885"/>
    </source>
</evidence>
<dbReference type="PANTHER" id="PTHR35372:SF2">
    <property type="entry name" value="SF3 HELICASE DOMAIN-CONTAINING PROTEIN"/>
    <property type="match status" value="1"/>
</dbReference>
<organism evidence="4 5">
    <name type="scientific">Clostridium kluyveri</name>
    <dbReference type="NCBI Taxonomy" id="1534"/>
    <lineage>
        <taxon>Bacteria</taxon>
        <taxon>Bacillati</taxon>
        <taxon>Bacillota</taxon>
        <taxon>Clostridia</taxon>
        <taxon>Eubacteriales</taxon>
        <taxon>Clostridiaceae</taxon>
        <taxon>Clostridium</taxon>
    </lineage>
</organism>
<dbReference type="Pfam" id="PF19263">
    <property type="entry name" value="DUF5906"/>
    <property type="match status" value="1"/>
</dbReference>
<evidence type="ECO:0000256" key="1">
    <source>
        <dbReference type="ARBA" id="ARBA00022801"/>
    </source>
</evidence>
<dbReference type="Pfam" id="PF08706">
    <property type="entry name" value="D5_N"/>
    <property type="match status" value="1"/>
</dbReference>
<dbReference type="Pfam" id="PF09250">
    <property type="entry name" value="Prim-Pol"/>
    <property type="match status" value="1"/>
</dbReference>
<dbReference type="InterPro" id="IPR006500">
    <property type="entry name" value="Helicase_put_C_phage/plasmid"/>
</dbReference>
<dbReference type="InterPro" id="IPR015330">
    <property type="entry name" value="DNA_primase/pol_bifunc_N"/>
</dbReference>